<feature type="transmembrane region" description="Helical" evidence="8">
    <location>
        <begin position="187"/>
        <end position="205"/>
    </location>
</feature>
<gene>
    <name evidence="9" type="ORF">CTI12_AA026700</name>
</gene>
<feature type="transmembrane region" description="Helical" evidence="8">
    <location>
        <begin position="225"/>
        <end position="245"/>
    </location>
</feature>
<feature type="transmembrane region" description="Helical" evidence="8">
    <location>
        <begin position="314"/>
        <end position="333"/>
    </location>
</feature>
<evidence type="ECO:0000256" key="6">
    <source>
        <dbReference type="ARBA" id="ARBA00023136"/>
    </source>
</evidence>
<comment type="subcellular location">
    <subcellularLocation>
        <location evidence="1">Membrane</location>
        <topology evidence="1">Multi-pass membrane protein</topology>
    </subcellularLocation>
</comment>
<reference evidence="9 10" key="1">
    <citation type="journal article" date="2018" name="Mol. Plant">
        <title>The genome of Artemisia annua provides insight into the evolution of Asteraceae family and artemisinin biosynthesis.</title>
        <authorList>
            <person name="Shen Q."/>
            <person name="Zhang L."/>
            <person name="Liao Z."/>
            <person name="Wang S."/>
            <person name="Yan T."/>
            <person name="Shi P."/>
            <person name="Liu M."/>
            <person name="Fu X."/>
            <person name="Pan Q."/>
            <person name="Wang Y."/>
            <person name="Lv Z."/>
            <person name="Lu X."/>
            <person name="Zhang F."/>
            <person name="Jiang W."/>
            <person name="Ma Y."/>
            <person name="Chen M."/>
            <person name="Hao X."/>
            <person name="Li L."/>
            <person name="Tang Y."/>
            <person name="Lv G."/>
            <person name="Zhou Y."/>
            <person name="Sun X."/>
            <person name="Brodelius P.E."/>
            <person name="Rose J.K.C."/>
            <person name="Tang K."/>
        </authorList>
    </citation>
    <scope>NUCLEOTIDE SEQUENCE [LARGE SCALE GENOMIC DNA]</scope>
    <source>
        <strain evidence="10">cv. Huhao1</strain>
        <tissue evidence="9">Leaf</tissue>
    </source>
</reference>
<feature type="transmembrane region" description="Helical" evidence="8">
    <location>
        <begin position="402"/>
        <end position="422"/>
    </location>
</feature>
<keyword evidence="5 8" id="KW-1133">Transmembrane helix</keyword>
<dbReference type="PANTHER" id="PTHR10332">
    <property type="entry name" value="EQUILIBRATIVE NUCLEOSIDE TRANSPORTER"/>
    <property type="match status" value="1"/>
</dbReference>
<keyword evidence="3" id="KW-0813">Transport</keyword>
<feature type="transmembrane region" description="Helical" evidence="8">
    <location>
        <begin position="257"/>
        <end position="274"/>
    </location>
</feature>
<feature type="transmembrane region" description="Helical" evidence="8">
    <location>
        <begin position="348"/>
        <end position="370"/>
    </location>
</feature>
<proteinExistence type="inferred from homology"/>
<evidence type="ECO:0000256" key="8">
    <source>
        <dbReference type="SAM" id="Phobius"/>
    </source>
</evidence>
<feature type="transmembrane region" description="Helical" evidence="8">
    <location>
        <begin position="529"/>
        <end position="552"/>
    </location>
</feature>
<evidence type="ECO:0000256" key="2">
    <source>
        <dbReference type="ARBA" id="ARBA00007965"/>
    </source>
</evidence>
<evidence type="ECO:0000256" key="5">
    <source>
        <dbReference type="ARBA" id="ARBA00022989"/>
    </source>
</evidence>
<dbReference type="GO" id="GO:0005337">
    <property type="term" value="F:nucleoside transmembrane transporter activity"/>
    <property type="evidence" value="ECO:0007669"/>
    <property type="project" value="InterPro"/>
</dbReference>
<evidence type="ECO:0000256" key="7">
    <source>
        <dbReference type="ARBA" id="ARBA00044504"/>
    </source>
</evidence>
<evidence type="ECO:0000256" key="3">
    <source>
        <dbReference type="ARBA" id="ARBA00022448"/>
    </source>
</evidence>
<accession>A0A2U1QI73</accession>
<evidence type="ECO:0000256" key="4">
    <source>
        <dbReference type="ARBA" id="ARBA00022692"/>
    </source>
</evidence>
<dbReference type="InterPro" id="IPR036259">
    <property type="entry name" value="MFS_trans_sf"/>
</dbReference>
<feature type="transmembrane region" description="Helical" evidence="8">
    <location>
        <begin position="434"/>
        <end position="457"/>
    </location>
</feature>
<sequence>MESLKIDIEDQTVQKDTYKIAYLIHFLLGAGNLLPWNALITAIDYFGYLYPEKHVEKVFSVAYMSSSLLVLLVMIKWSNLSRKVSFRGRMNIGFTMFLISLMLTPTIGASRFYVMVASVVICGLADGLIGGSLIGSAGKLPREYMQAIFAGTASSVGTLMGCNNSECSLASEIDIEDQTVQKDTYKIAYLIHFLLGAGNLLPWNALITAIDYFGYLYPEKHVEKVFSVAYMSSSLLVLLVMIKWSNLSRKVSFRGRMNIGFTMFLISLMLTPTIGASRFYVMVASVVICGLADGLIGGSLIGSAGKLPREYMQAIFAGTASSGILVSLLRIITKASLPHTPQGLRTSAHFYFIVSTAILMVCIVCCNLLHKLPVMEQHYKQLQHEHPTSTAKLWDVAKMIQWPALGVFIIYTVTLSIFPGFLAENIKSKVLKDWYPIVLITTYNIADFIGKCFTAMYMVKSVNKATWGCVARLLFYPLFTACLHGPKWFRSEEFVVLLTFMLGFTNGYLTSVIMILAPKSVPPLEAETAAIVMALFLGIGLVSGSVLGWFWII</sequence>
<protein>
    <submittedName>
        <fullName evidence="9">Nucleoside transporter family protein</fullName>
    </submittedName>
</protein>
<dbReference type="EMBL" id="PKPP01000107">
    <property type="protein sequence ID" value="PWA97706.1"/>
    <property type="molecule type" value="Genomic_DNA"/>
</dbReference>
<keyword evidence="6 8" id="KW-0472">Membrane</keyword>
<dbReference type="InterPro" id="IPR002259">
    <property type="entry name" value="Eqnu_transpt"/>
</dbReference>
<comment type="similarity">
    <text evidence="2">Belongs to the SLC29A/ENT transporter (TC 2.A.57) family.</text>
</comment>
<dbReference type="PANTHER" id="PTHR10332:SF77">
    <property type="entry name" value="EQUILIBRATIVE NUCLEOTIDE TRANSPORTER 8"/>
    <property type="match status" value="1"/>
</dbReference>
<feature type="transmembrane region" description="Helical" evidence="8">
    <location>
        <begin position="90"/>
        <end position="107"/>
    </location>
</feature>
<feature type="transmembrane region" description="Helical" evidence="8">
    <location>
        <begin position="280"/>
        <end position="302"/>
    </location>
</feature>
<dbReference type="Proteomes" id="UP000245207">
    <property type="component" value="Unassembled WGS sequence"/>
</dbReference>
<evidence type="ECO:0000313" key="9">
    <source>
        <dbReference type="EMBL" id="PWA97706.1"/>
    </source>
</evidence>
<evidence type="ECO:0000256" key="1">
    <source>
        <dbReference type="ARBA" id="ARBA00004141"/>
    </source>
</evidence>
<keyword evidence="10" id="KW-1185">Reference proteome</keyword>
<feature type="transmembrane region" description="Helical" evidence="8">
    <location>
        <begin position="495"/>
        <end position="517"/>
    </location>
</feature>
<name>A0A2U1QI73_ARTAN</name>
<dbReference type="Pfam" id="PF01733">
    <property type="entry name" value="Nucleoside_tran"/>
    <property type="match status" value="2"/>
</dbReference>
<dbReference type="PIRSF" id="PIRSF016379">
    <property type="entry name" value="ENT"/>
    <property type="match status" value="1"/>
</dbReference>
<feature type="transmembrane region" description="Helical" evidence="8">
    <location>
        <begin position="20"/>
        <end position="38"/>
    </location>
</feature>
<dbReference type="OrthoDB" id="1856718at2759"/>
<dbReference type="SUPFAM" id="SSF103473">
    <property type="entry name" value="MFS general substrate transporter"/>
    <property type="match status" value="1"/>
</dbReference>
<organism evidence="9 10">
    <name type="scientific">Artemisia annua</name>
    <name type="common">Sweet wormwood</name>
    <dbReference type="NCBI Taxonomy" id="35608"/>
    <lineage>
        <taxon>Eukaryota</taxon>
        <taxon>Viridiplantae</taxon>
        <taxon>Streptophyta</taxon>
        <taxon>Embryophyta</taxon>
        <taxon>Tracheophyta</taxon>
        <taxon>Spermatophyta</taxon>
        <taxon>Magnoliopsida</taxon>
        <taxon>eudicotyledons</taxon>
        <taxon>Gunneridae</taxon>
        <taxon>Pentapetalae</taxon>
        <taxon>asterids</taxon>
        <taxon>campanulids</taxon>
        <taxon>Asterales</taxon>
        <taxon>Asteraceae</taxon>
        <taxon>Asteroideae</taxon>
        <taxon>Anthemideae</taxon>
        <taxon>Artemisiinae</taxon>
        <taxon>Artemisia</taxon>
    </lineage>
</organism>
<evidence type="ECO:0000313" key="10">
    <source>
        <dbReference type="Proteomes" id="UP000245207"/>
    </source>
</evidence>
<keyword evidence="4 8" id="KW-0812">Transmembrane</keyword>
<feature type="transmembrane region" description="Helical" evidence="8">
    <location>
        <begin position="113"/>
        <end position="135"/>
    </location>
</feature>
<dbReference type="GO" id="GO:0005886">
    <property type="term" value="C:plasma membrane"/>
    <property type="evidence" value="ECO:0007669"/>
    <property type="project" value="TreeGrafter"/>
</dbReference>
<feature type="transmembrane region" description="Helical" evidence="8">
    <location>
        <begin position="58"/>
        <end position="78"/>
    </location>
</feature>
<dbReference type="AlphaFoldDB" id="A0A2U1QI73"/>
<comment type="similarity">
    <text evidence="7">Belongs to the major facilitator superfamily. Phosphate:H(+) symporter (TC 2.A.1.9) family.</text>
</comment>
<comment type="caution">
    <text evidence="9">The sequence shown here is derived from an EMBL/GenBank/DDBJ whole genome shotgun (WGS) entry which is preliminary data.</text>
</comment>